<dbReference type="InterPro" id="IPR002048">
    <property type="entry name" value="EF_hand_dom"/>
</dbReference>
<dbReference type="PROSITE" id="PS00018">
    <property type="entry name" value="EF_HAND_1"/>
    <property type="match status" value="1"/>
</dbReference>
<dbReference type="VEuPathDB" id="FungiDB:H257_02920"/>
<feature type="domain" description="EF-hand" evidence="5">
    <location>
        <begin position="62"/>
        <end position="97"/>
    </location>
</feature>
<evidence type="ECO:0000256" key="2">
    <source>
        <dbReference type="ARBA" id="ARBA00022737"/>
    </source>
</evidence>
<keyword evidence="3" id="KW-0106">Calcium</keyword>
<dbReference type="Gene3D" id="2.130.10.10">
    <property type="entry name" value="YVTN repeat-like/Quinoprotein amine dehydrogenase"/>
    <property type="match status" value="3"/>
</dbReference>
<dbReference type="STRING" id="112090.W4H1B0"/>
<accession>W4H1B0</accession>
<dbReference type="RefSeq" id="XP_009825057.1">
    <property type="nucleotide sequence ID" value="XM_009826755.1"/>
</dbReference>
<feature type="repeat" description="WD" evidence="4">
    <location>
        <begin position="353"/>
        <end position="394"/>
    </location>
</feature>
<evidence type="ECO:0000256" key="1">
    <source>
        <dbReference type="ARBA" id="ARBA00022574"/>
    </source>
</evidence>
<feature type="repeat" description="WD" evidence="4">
    <location>
        <begin position="440"/>
        <end position="481"/>
    </location>
</feature>
<dbReference type="PROSITE" id="PS00678">
    <property type="entry name" value="WD_REPEATS_1"/>
    <property type="match status" value="1"/>
</dbReference>
<dbReference type="Pfam" id="PF00400">
    <property type="entry name" value="WD40"/>
    <property type="match status" value="3"/>
</dbReference>
<dbReference type="SUPFAM" id="SSF50978">
    <property type="entry name" value="WD40 repeat-like"/>
    <property type="match status" value="1"/>
</dbReference>
<dbReference type="Gene3D" id="1.10.238.10">
    <property type="entry name" value="EF-hand"/>
    <property type="match status" value="1"/>
</dbReference>
<feature type="repeat" description="WD" evidence="4">
    <location>
        <begin position="489"/>
        <end position="525"/>
    </location>
</feature>
<dbReference type="InterPro" id="IPR011992">
    <property type="entry name" value="EF-hand-dom_pair"/>
</dbReference>
<sequence length="942" mass="103949">MFQQGGAVDMTDQVSDFHLSTLLHPSHVMELQSYFSRSSSQQLTLAQFTKALKKVLGPSTTIPDDQLARMFHRIDANSDGSVSWDEWCDFFLISDQRHINLYRDMHSSILHPRDGYSSKDPSIGTRNGLIVHILAMLVPMELLKPPVWLYVTCARNGTVSLWDPSSLAVLGSLPPPSSTQWVTNMIALSVPDFVAVSVVDRYIYIVQLSSLSVVVTLGPLAHAAVGMAAFRNADGEHMFACGDMGGGLNLRTVCTVSWDAVAFSNHTIRHVIHSDWVTQVTYLAAYRYVITSSMDSTIKFTNLSDGTVQRQFDCHQSGVYVFYYSSQLNLMASSGARSVLLWNPDQMDVLASLQGHASPVHQMVMDERAYKLFTLSMDKVLKVWDCYTYQCTQTIVDPTEYFPDEHIGRIFWDHTQQHLVSSTTRLRVWPTHTVLQTSTRTSHDCAITCATYTSVLHQVATGDEHSSIHTWDATTGELVMRIPRAHGANEISVVTYDASGKRVLSGATDGTVHIWNGSNGQLLSRVHRAEPLSGPMEISAIVYVVPQVTAKSLNQDRYFVVSGWDRHVVKYKDTKTLDVSPLELFTDSTHTHDDDVVALCYIPAPAALVVSASVDGGVLIYSFSIRFLRHRLSLAKAQAAYDFSFQVKAAPVSASSPTPDDDPCDFVECLVAYPSQSSFISGSSRGRIDFWCAETGGIKQSILPTTELRHGLTSLALDDGKVLLAAGNADGDVHLWELTNVAWYYNSTTPSWHQLHAPKPNATAALVRKHQHSMLVKTWKAHEGSAVVFLSILANNLVLSAGRDGVLAVWDFGGVQIGVFGHDRLSLSRDLAPFDRTQLGDLKASAQPPPLQRTQATKALRTTLSPRVAGRLLPSDIVRKPAPSSSSHATLFSPRERRLKLANQLTVHAMTDVPRQVHEFLHASLVDATEAEFHRKDAACNL</sequence>
<dbReference type="InterPro" id="IPR036322">
    <property type="entry name" value="WD40_repeat_dom_sf"/>
</dbReference>
<keyword evidence="2" id="KW-0677">Repeat</keyword>
<proteinExistence type="predicted"/>
<dbReference type="PANTHER" id="PTHR44324">
    <property type="entry name" value="WD40 REPEAT DOMAIN 95"/>
    <property type="match status" value="1"/>
</dbReference>
<dbReference type="InterPro" id="IPR011047">
    <property type="entry name" value="Quinoprotein_ADH-like_sf"/>
</dbReference>
<dbReference type="EMBL" id="KI913118">
    <property type="protein sequence ID" value="ETV85039.1"/>
    <property type="molecule type" value="Genomic_DNA"/>
</dbReference>
<dbReference type="AlphaFoldDB" id="W4H1B0"/>
<dbReference type="SUPFAM" id="SSF47473">
    <property type="entry name" value="EF-hand"/>
    <property type="match status" value="1"/>
</dbReference>
<evidence type="ECO:0000313" key="6">
    <source>
        <dbReference type="EMBL" id="ETV85039.1"/>
    </source>
</evidence>
<dbReference type="InterPro" id="IPR015943">
    <property type="entry name" value="WD40/YVTN_repeat-like_dom_sf"/>
</dbReference>
<dbReference type="GO" id="GO:0005509">
    <property type="term" value="F:calcium ion binding"/>
    <property type="evidence" value="ECO:0007669"/>
    <property type="project" value="InterPro"/>
</dbReference>
<dbReference type="InterPro" id="IPR001680">
    <property type="entry name" value="WD40_rpt"/>
</dbReference>
<dbReference type="PANTHER" id="PTHR44324:SF4">
    <property type="entry name" value="WD40 REPEAT DOMAIN 95"/>
    <property type="match status" value="1"/>
</dbReference>
<evidence type="ECO:0000259" key="5">
    <source>
        <dbReference type="PROSITE" id="PS50222"/>
    </source>
</evidence>
<organism evidence="6">
    <name type="scientific">Aphanomyces astaci</name>
    <name type="common">Crayfish plague agent</name>
    <dbReference type="NCBI Taxonomy" id="112090"/>
    <lineage>
        <taxon>Eukaryota</taxon>
        <taxon>Sar</taxon>
        <taxon>Stramenopiles</taxon>
        <taxon>Oomycota</taxon>
        <taxon>Saprolegniomycetes</taxon>
        <taxon>Saprolegniales</taxon>
        <taxon>Verrucalvaceae</taxon>
        <taxon>Aphanomyces</taxon>
    </lineage>
</organism>
<dbReference type="SMART" id="SM00320">
    <property type="entry name" value="WD40"/>
    <property type="match status" value="8"/>
</dbReference>
<protein>
    <recommendedName>
        <fullName evidence="5">EF-hand domain-containing protein</fullName>
    </recommendedName>
</protein>
<name>W4H1B0_APHAT</name>
<dbReference type="InterPro" id="IPR019775">
    <property type="entry name" value="WD40_repeat_CS"/>
</dbReference>
<dbReference type="PROSITE" id="PS50082">
    <property type="entry name" value="WD_REPEATS_2"/>
    <property type="match status" value="3"/>
</dbReference>
<dbReference type="InterPro" id="IPR018247">
    <property type="entry name" value="EF_Hand_1_Ca_BS"/>
</dbReference>
<keyword evidence="1 4" id="KW-0853">WD repeat</keyword>
<evidence type="ECO:0000256" key="4">
    <source>
        <dbReference type="PROSITE-ProRule" id="PRU00221"/>
    </source>
</evidence>
<dbReference type="InterPro" id="IPR051242">
    <property type="entry name" value="WD-EF-hand_domain"/>
</dbReference>
<dbReference type="SUPFAM" id="SSF50998">
    <property type="entry name" value="Quinoprotein alcohol dehydrogenase-like"/>
    <property type="match status" value="1"/>
</dbReference>
<gene>
    <name evidence="6" type="ORF">H257_02920</name>
</gene>
<dbReference type="GeneID" id="20804916"/>
<dbReference type="PROSITE" id="PS50222">
    <property type="entry name" value="EF_HAND_2"/>
    <property type="match status" value="1"/>
</dbReference>
<dbReference type="OrthoDB" id="75172at2759"/>
<dbReference type="PROSITE" id="PS50294">
    <property type="entry name" value="WD_REPEATS_REGION"/>
    <property type="match status" value="1"/>
</dbReference>
<reference evidence="6" key="1">
    <citation type="submission" date="2013-12" db="EMBL/GenBank/DDBJ databases">
        <title>The Genome Sequence of Aphanomyces astaci APO3.</title>
        <authorList>
            <consortium name="The Broad Institute Genomics Platform"/>
            <person name="Russ C."/>
            <person name="Tyler B."/>
            <person name="van West P."/>
            <person name="Dieguez-Uribeondo J."/>
            <person name="Young S.K."/>
            <person name="Zeng Q."/>
            <person name="Gargeya S."/>
            <person name="Fitzgerald M."/>
            <person name="Abouelleil A."/>
            <person name="Alvarado L."/>
            <person name="Chapman S.B."/>
            <person name="Gainer-Dewar J."/>
            <person name="Goldberg J."/>
            <person name="Griggs A."/>
            <person name="Gujja S."/>
            <person name="Hansen M."/>
            <person name="Howarth C."/>
            <person name="Imamovic A."/>
            <person name="Ireland A."/>
            <person name="Larimer J."/>
            <person name="McCowan C."/>
            <person name="Murphy C."/>
            <person name="Pearson M."/>
            <person name="Poon T.W."/>
            <person name="Priest M."/>
            <person name="Roberts A."/>
            <person name="Saif S."/>
            <person name="Shea T."/>
            <person name="Sykes S."/>
            <person name="Wortman J."/>
            <person name="Nusbaum C."/>
            <person name="Birren B."/>
        </authorList>
    </citation>
    <scope>NUCLEOTIDE SEQUENCE [LARGE SCALE GENOMIC DNA]</scope>
    <source>
        <strain evidence="6">APO3</strain>
    </source>
</reference>
<evidence type="ECO:0000256" key="3">
    <source>
        <dbReference type="ARBA" id="ARBA00022837"/>
    </source>
</evidence>